<keyword evidence="3 8" id="KW-1133">Transmembrane helix</keyword>
<dbReference type="AlphaFoldDB" id="A0A3M7QML5"/>
<dbReference type="Pfam" id="PF00001">
    <property type="entry name" value="7tm_1"/>
    <property type="match status" value="1"/>
</dbReference>
<comment type="subcellular location">
    <subcellularLocation>
        <location evidence="1">Membrane</location>
        <topology evidence="1">Multi-pass membrane protein</topology>
    </subcellularLocation>
</comment>
<name>A0A3M7QML5_BRAPC</name>
<keyword evidence="7" id="KW-0807">Transducer</keyword>
<dbReference type="InterPro" id="IPR000276">
    <property type="entry name" value="GPCR_Rhodpsn"/>
</dbReference>
<dbReference type="Proteomes" id="UP000276133">
    <property type="component" value="Unassembled WGS sequence"/>
</dbReference>
<feature type="domain" description="G-protein coupled receptors family 1 profile" evidence="9">
    <location>
        <begin position="170"/>
        <end position="436"/>
    </location>
</feature>
<feature type="transmembrane region" description="Helical" evidence="8">
    <location>
        <begin position="154"/>
        <end position="179"/>
    </location>
</feature>
<dbReference type="PRINTS" id="PR00237">
    <property type="entry name" value="GPCRRHODOPSN"/>
</dbReference>
<keyword evidence="2 8" id="KW-0812">Transmembrane</keyword>
<evidence type="ECO:0000313" key="11">
    <source>
        <dbReference type="Proteomes" id="UP000276133"/>
    </source>
</evidence>
<dbReference type="GO" id="GO:0005886">
    <property type="term" value="C:plasma membrane"/>
    <property type="evidence" value="ECO:0007669"/>
    <property type="project" value="TreeGrafter"/>
</dbReference>
<feature type="transmembrane region" description="Helical" evidence="8">
    <location>
        <begin position="335"/>
        <end position="355"/>
    </location>
</feature>
<dbReference type="InterPro" id="IPR017452">
    <property type="entry name" value="GPCR_Rhodpsn_7TM"/>
</dbReference>
<reference evidence="10 11" key="1">
    <citation type="journal article" date="2018" name="Sci. Rep.">
        <title>Genomic signatures of local adaptation to the degree of environmental predictability in rotifers.</title>
        <authorList>
            <person name="Franch-Gras L."/>
            <person name="Hahn C."/>
            <person name="Garcia-Roger E.M."/>
            <person name="Carmona M.J."/>
            <person name="Serra M."/>
            <person name="Gomez A."/>
        </authorList>
    </citation>
    <scope>NUCLEOTIDE SEQUENCE [LARGE SCALE GENOMIC DNA]</scope>
    <source>
        <strain evidence="10">HYR1</strain>
    </source>
</reference>
<feature type="transmembrane region" description="Helical" evidence="8">
    <location>
        <begin position="285"/>
        <end position="304"/>
    </location>
</feature>
<dbReference type="PANTHER" id="PTHR24243">
    <property type="entry name" value="G-PROTEIN COUPLED RECEPTOR"/>
    <property type="match status" value="1"/>
</dbReference>
<evidence type="ECO:0000256" key="4">
    <source>
        <dbReference type="ARBA" id="ARBA00023040"/>
    </source>
</evidence>
<evidence type="ECO:0000256" key="7">
    <source>
        <dbReference type="ARBA" id="ARBA00023224"/>
    </source>
</evidence>
<dbReference type="OrthoDB" id="9990906at2759"/>
<dbReference type="GO" id="GO:0004930">
    <property type="term" value="F:G protein-coupled receptor activity"/>
    <property type="evidence" value="ECO:0007669"/>
    <property type="project" value="UniProtKB-KW"/>
</dbReference>
<gene>
    <name evidence="10" type="ORF">BpHYR1_040195</name>
</gene>
<keyword evidence="4" id="KW-0297">G-protein coupled receptor</keyword>
<keyword evidence="11" id="KW-1185">Reference proteome</keyword>
<keyword evidence="6 10" id="KW-0675">Receptor</keyword>
<dbReference type="PANTHER" id="PTHR24243:SF230">
    <property type="entry name" value="G-PROTEIN COUPLED RECEPTORS FAMILY 1 PROFILE DOMAIN-CONTAINING PROTEIN"/>
    <property type="match status" value="1"/>
</dbReference>
<dbReference type="STRING" id="10195.A0A3M7QML5"/>
<proteinExistence type="predicted"/>
<comment type="caution">
    <text evidence="10">The sequence shown here is derived from an EMBL/GenBank/DDBJ whole genome shotgun (WGS) entry which is preliminary data.</text>
</comment>
<protein>
    <submittedName>
        <fullName evidence="10">G-coupled receptor-like protein</fullName>
    </submittedName>
</protein>
<accession>A0A3M7QML5</accession>
<sequence>MTPILPILHPQIPKSSHLTPFGASRSFENPKNTLIILPYLDYNTKQEKLIMFISYLCFRFYYDSLYSNSLEDHKRNLLENPELIFNYQFVMNELLERFLALSSLKIDLSFLQLNFSTDSDLILSKLDNITLTDDMLDNTNLDKWVEKFYILSKWLNAFIITIITLFGLYGNTMSLLIFFSHSFSKQSFKILRMYLIFLSTSDLFVLIFHYIDFTFLSWTNLIKSRNFSLNLVNQSRAFCKLVPFLRNVFRTTSVYSLIFLSIQRTVSLYFPMIKSRWSNLRFNKILIWLIFALSILLNLNNLVLNDLVSHYKTNQIFCSINRNFLSYQFLFDFKYIIFTILVPIFIIIGISIVLYRKIRFSLKNALKKTESFSVSMSGRSSRSMSLNQIRFGSKKSRNDFAYFGNRINKIRSVRAAYLIVILSKWFVFLHLPYAIIWSILHFHLKEESIRLNFKIFLGRKYQVLENGIMSIFLNIHGGFLEKSVVNMFKIFDVIFLKISLNN</sequence>
<evidence type="ECO:0000256" key="6">
    <source>
        <dbReference type="ARBA" id="ARBA00023170"/>
    </source>
</evidence>
<evidence type="ECO:0000313" key="10">
    <source>
        <dbReference type="EMBL" id="RNA12519.1"/>
    </source>
</evidence>
<keyword evidence="5 8" id="KW-0472">Membrane</keyword>
<evidence type="ECO:0000256" key="3">
    <source>
        <dbReference type="ARBA" id="ARBA00022989"/>
    </source>
</evidence>
<feature type="transmembrane region" description="Helical" evidence="8">
    <location>
        <begin position="415"/>
        <end position="440"/>
    </location>
</feature>
<dbReference type="EMBL" id="REGN01005670">
    <property type="protein sequence ID" value="RNA12519.1"/>
    <property type="molecule type" value="Genomic_DNA"/>
</dbReference>
<evidence type="ECO:0000256" key="1">
    <source>
        <dbReference type="ARBA" id="ARBA00004141"/>
    </source>
</evidence>
<evidence type="ECO:0000256" key="8">
    <source>
        <dbReference type="SAM" id="Phobius"/>
    </source>
</evidence>
<feature type="transmembrane region" description="Helical" evidence="8">
    <location>
        <begin position="191"/>
        <end position="211"/>
    </location>
</feature>
<evidence type="ECO:0000259" key="9">
    <source>
        <dbReference type="PROSITE" id="PS50262"/>
    </source>
</evidence>
<dbReference type="SUPFAM" id="SSF81321">
    <property type="entry name" value="Family A G protein-coupled receptor-like"/>
    <property type="match status" value="1"/>
</dbReference>
<dbReference type="Gene3D" id="1.20.1070.10">
    <property type="entry name" value="Rhodopsin 7-helix transmembrane proteins"/>
    <property type="match status" value="1"/>
</dbReference>
<evidence type="ECO:0000256" key="5">
    <source>
        <dbReference type="ARBA" id="ARBA00023136"/>
    </source>
</evidence>
<evidence type="ECO:0000256" key="2">
    <source>
        <dbReference type="ARBA" id="ARBA00022692"/>
    </source>
</evidence>
<feature type="transmembrane region" description="Helical" evidence="8">
    <location>
        <begin position="254"/>
        <end position="273"/>
    </location>
</feature>
<organism evidence="10 11">
    <name type="scientific">Brachionus plicatilis</name>
    <name type="common">Marine rotifer</name>
    <name type="synonym">Brachionus muelleri</name>
    <dbReference type="NCBI Taxonomy" id="10195"/>
    <lineage>
        <taxon>Eukaryota</taxon>
        <taxon>Metazoa</taxon>
        <taxon>Spiralia</taxon>
        <taxon>Gnathifera</taxon>
        <taxon>Rotifera</taxon>
        <taxon>Eurotatoria</taxon>
        <taxon>Monogononta</taxon>
        <taxon>Pseudotrocha</taxon>
        <taxon>Ploima</taxon>
        <taxon>Brachionidae</taxon>
        <taxon>Brachionus</taxon>
    </lineage>
</organism>
<dbReference type="PROSITE" id="PS50262">
    <property type="entry name" value="G_PROTEIN_RECEP_F1_2"/>
    <property type="match status" value="1"/>
</dbReference>